<dbReference type="PATRIC" id="fig|1203554.3.peg.209"/>
<dbReference type="RefSeq" id="WP_016473663.1">
    <property type="nucleotide sequence ID" value="NZ_KE150480.1"/>
</dbReference>
<evidence type="ECO:0000313" key="1">
    <source>
        <dbReference type="EMBL" id="EPE01989.1"/>
    </source>
</evidence>
<dbReference type="STRING" id="1203554.HMPREF1476_00225"/>
<protein>
    <submittedName>
        <fullName evidence="1">Uncharacterized protein</fullName>
    </submittedName>
</protein>
<reference evidence="1 2" key="1">
    <citation type="submission" date="2013-04" db="EMBL/GenBank/DDBJ databases">
        <title>The Genome Sequence of Sutterella wadsworthensis HGA0223.</title>
        <authorList>
            <consortium name="The Broad Institute Genomics Platform"/>
            <person name="Earl A."/>
            <person name="Ward D."/>
            <person name="Feldgarden M."/>
            <person name="Gevers D."/>
            <person name="Schmidt T.M."/>
            <person name="Dover J."/>
            <person name="Dai D."/>
            <person name="Walker B."/>
            <person name="Young S."/>
            <person name="Zeng Q."/>
            <person name="Gargeya S."/>
            <person name="Fitzgerald M."/>
            <person name="Haas B."/>
            <person name="Abouelleil A."/>
            <person name="Allen A.W."/>
            <person name="Alvarado L."/>
            <person name="Arachchi H.M."/>
            <person name="Berlin A.M."/>
            <person name="Chapman S.B."/>
            <person name="Gainer-Dewar J."/>
            <person name="Goldberg J."/>
            <person name="Griggs A."/>
            <person name="Gujja S."/>
            <person name="Hansen M."/>
            <person name="Howarth C."/>
            <person name="Imamovic A."/>
            <person name="Ireland A."/>
            <person name="Larimer J."/>
            <person name="McCowan C."/>
            <person name="Murphy C."/>
            <person name="Pearson M."/>
            <person name="Poon T.W."/>
            <person name="Priest M."/>
            <person name="Roberts A."/>
            <person name="Saif S."/>
            <person name="Shea T."/>
            <person name="Sisk P."/>
            <person name="Sykes S."/>
            <person name="Wortman J."/>
            <person name="Nusbaum C."/>
            <person name="Birren B."/>
        </authorList>
    </citation>
    <scope>NUCLEOTIDE SEQUENCE [LARGE SCALE GENOMIC DNA]</scope>
    <source>
        <strain evidence="1 2">HGA0223</strain>
    </source>
</reference>
<organism evidence="1 2">
    <name type="scientific">Sutterella wadsworthensis HGA0223</name>
    <dbReference type="NCBI Taxonomy" id="1203554"/>
    <lineage>
        <taxon>Bacteria</taxon>
        <taxon>Pseudomonadati</taxon>
        <taxon>Pseudomonadota</taxon>
        <taxon>Betaproteobacteria</taxon>
        <taxon>Burkholderiales</taxon>
        <taxon>Sutterellaceae</taxon>
        <taxon>Sutterella</taxon>
    </lineage>
</organism>
<name>S3BL75_9BURK</name>
<proteinExistence type="predicted"/>
<dbReference type="HOGENOM" id="CLU_2588421_0_0_4"/>
<gene>
    <name evidence="1" type="ORF">HMPREF1476_00225</name>
</gene>
<dbReference type="EMBL" id="ATCF01000004">
    <property type="protein sequence ID" value="EPE01989.1"/>
    <property type="molecule type" value="Genomic_DNA"/>
</dbReference>
<comment type="caution">
    <text evidence="1">The sequence shown here is derived from an EMBL/GenBank/DDBJ whole genome shotgun (WGS) entry which is preliminary data.</text>
</comment>
<keyword evidence="2" id="KW-1185">Reference proteome</keyword>
<dbReference type="AlphaFoldDB" id="S3BL75"/>
<accession>S3BL75</accession>
<sequence>MTWNYPDGFDPSCLDRKFDLESDSDELAKQILENKGQTAVCTLFDAVEYLYDFFNNSPIPPAFLEEFAQKTNHKINNLRS</sequence>
<evidence type="ECO:0000313" key="2">
    <source>
        <dbReference type="Proteomes" id="UP000014400"/>
    </source>
</evidence>
<dbReference type="Proteomes" id="UP000014400">
    <property type="component" value="Unassembled WGS sequence"/>
</dbReference>